<evidence type="ECO:0000259" key="13">
    <source>
        <dbReference type="PROSITE" id="PS51188"/>
    </source>
</evidence>
<dbReference type="GO" id="GO:0031072">
    <property type="term" value="F:heat shock protein binding"/>
    <property type="evidence" value="ECO:0007669"/>
    <property type="project" value="InterPro"/>
</dbReference>
<comment type="cofactor">
    <cofactor evidence="10">
        <name>Zn(2+)</name>
        <dbReference type="ChEBI" id="CHEBI:29105"/>
    </cofactor>
    <text evidence="10">Binds 2 Zn(2+) ions per monomer.</text>
</comment>
<feature type="binding site" evidence="10">
    <location>
        <position position="192"/>
    </location>
    <ligand>
        <name>Zn(2+)</name>
        <dbReference type="ChEBI" id="CHEBI:29105"/>
        <label>2</label>
    </ligand>
</feature>
<dbReference type="SMART" id="SM00271">
    <property type="entry name" value="DnaJ"/>
    <property type="match status" value="1"/>
</dbReference>
<dbReference type="Proteomes" id="UP000316443">
    <property type="component" value="Unassembled WGS sequence"/>
</dbReference>
<evidence type="ECO:0000256" key="4">
    <source>
        <dbReference type="ARBA" id="ARBA00022771"/>
    </source>
</evidence>
<dbReference type="GO" id="GO:0008270">
    <property type="term" value="F:zinc ion binding"/>
    <property type="evidence" value="ECO:0007669"/>
    <property type="project" value="UniProtKB-UniRule"/>
</dbReference>
<feature type="binding site" evidence="10">
    <location>
        <position position="206"/>
    </location>
    <ligand>
        <name>Zn(2+)</name>
        <dbReference type="ChEBI" id="CHEBI:29105"/>
        <label>1</label>
    </ligand>
</feature>
<dbReference type="InterPro" id="IPR012724">
    <property type="entry name" value="DnaJ"/>
</dbReference>
<comment type="subcellular location">
    <subcellularLocation>
        <location evidence="10">Cytoplasm</location>
    </subcellularLocation>
</comment>
<comment type="caution">
    <text evidence="14">The sequence shown here is derived from an EMBL/GenBank/DDBJ whole genome shotgun (WGS) entry which is preliminary data.</text>
</comment>
<feature type="binding site" evidence="10">
    <location>
        <position position="189"/>
    </location>
    <ligand>
        <name>Zn(2+)</name>
        <dbReference type="ChEBI" id="CHEBI:29105"/>
        <label>2</label>
    </ligand>
</feature>
<dbReference type="CDD" id="cd06257">
    <property type="entry name" value="DnaJ"/>
    <property type="match status" value="1"/>
</dbReference>
<keyword evidence="7 10" id="KW-0143">Chaperone</keyword>
<dbReference type="AlphaFoldDB" id="A0A551XLQ0"/>
<dbReference type="InterPro" id="IPR001623">
    <property type="entry name" value="DnaJ_domain"/>
</dbReference>
<evidence type="ECO:0000259" key="12">
    <source>
        <dbReference type="PROSITE" id="PS50076"/>
    </source>
</evidence>
<gene>
    <name evidence="10 14" type="primary">dnaJ</name>
    <name evidence="14" type="ORF">EWV85_16860</name>
</gene>
<evidence type="ECO:0000256" key="1">
    <source>
        <dbReference type="ARBA" id="ARBA00022705"/>
    </source>
</evidence>
<dbReference type="SUPFAM" id="SSF46565">
    <property type="entry name" value="Chaperone J-domain"/>
    <property type="match status" value="1"/>
</dbReference>
<evidence type="ECO:0000256" key="2">
    <source>
        <dbReference type="ARBA" id="ARBA00022723"/>
    </source>
</evidence>
<feature type="domain" description="CR-type" evidence="13">
    <location>
        <begin position="133"/>
        <end position="215"/>
    </location>
</feature>
<dbReference type="CDD" id="cd10719">
    <property type="entry name" value="DnaJ_zf"/>
    <property type="match status" value="1"/>
</dbReference>
<dbReference type="GO" id="GO:0006260">
    <property type="term" value="P:DNA replication"/>
    <property type="evidence" value="ECO:0007669"/>
    <property type="project" value="UniProtKB-KW"/>
</dbReference>
<feature type="binding site" evidence="10">
    <location>
        <position position="163"/>
    </location>
    <ligand>
        <name>Zn(2+)</name>
        <dbReference type="ChEBI" id="CHEBI:29105"/>
        <label>2</label>
    </ligand>
</feature>
<evidence type="ECO:0000256" key="5">
    <source>
        <dbReference type="ARBA" id="ARBA00022833"/>
    </source>
</evidence>
<dbReference type="NCBIfam" id="NF008035">
    <property type="entry name" value="PRK10767.1"/>
    <property type="match status" value="1"/>
</dbReference>
<dbReference type="Gene3D" id="2.10.230.10">
    <property type="entry name" value="Heat shock protein DnaJ, cysteine-rich domain"/>
    <property type="match status" value="1"/>
</dbReference>
<comment type="subunit">
    <text evidence="10">Homodimer.</text>
</comment>
<comment type="similarity">
    <text evidence="8 10">Belongs to the DnaJ family.</text>
</comment>
<evidence type="ECO:0000256" key="8">
    <source>
        <dbReference type="ARBA" id="ARBA00061004"/>
    </source>
</evidence>
<feature type="zinc finger region" description="CR-type" evidence="11">
    <location>
        <begin position="133"/>
        <end position="215"/>
    </location>
</feature>
<keyword evidence="5 10" id="KW-0862">Zinc</keyword>
<dbReference type="Pfam" id="PF01556">
    <property type="entry name" value="DnaJ_C"/>
    <property type="match status" value="1"/>
</dbReference>
<dbReference type="EMBL" id="SFCA01000172">
    <property type="protein sequence ID" value="TRT49665.1"/>
    <property type="molecule type" value="Genomic_DNA"/>
</dbReference>
<keyword evidence="3 10" id="KW-0677">Repeat</keyword>
<feature type="domain" description="J" evidence="12">
    <location>
        <begin position="4"/>
        <end position="68"/>
    </location>
</feature>
<dbReference type="PANTHER" id="PTHR43096:SF10">
    <property type="entry name" value="CHAPERONE PROTEIN DNAJ A6, CHLOROPLASTIC"/>
    <property type="match status" value="1"/>
</dbReference>
<comment type="domain">
    <text evidence="10">The J domain is necessary and sufficient to stimulate DnaK ATPase activity. Zinc center 1 plays an important role in the autonomous, DnaK-independent chaperone activity of DnaJ. Zinc center 2 is essential for interaction with DnaK and for DnaJ activity.</text>
</comment>
<dbReference type="GO" id="GO:0005524">
    <property type="term" value="F:ATP binding"/>
    <property type="evidence" value="ECO:0007669"/>
    <property type="project" value="InterPro"/>
</dbReference>
<dbReference type="PANTHER" id="PTHR43096">
    <property type="entry name" value="DNAJ HOMOLOG 1, MITOCHONDRIAL-RELATED"/>
    <property type="match status" value="1"/>
</dbReference>
<keyword evidence="10" id="KW-0963">Cytoplasm</keyword>
<proteinExistence type="inferred from homology"/>
<evidence type="ECO:0000256" key="11">
    <source>
        <dbReference type="PROSITE-ProRule" id="PRU00546"/>
    </source>
</evidence>
<dbReference type="GO" id="GO:0051082">
    <property type="term" value="F:unfolded protein binding"/>
    <property type="evidence" value="ECO:0007669"/>
    <property type="project" value="UniProtKB-UniRule"/>
</dbReference>
<dbReference type="PROSITE" id="PS50076">
    <property type="entry name" value="DNAJ_2"/>
    <property type="match status" value="1"/>
</dbReference>
<feature type="repeat" description="CXXCXGXG motif" evidence="10">
    <location>
        <begin position="189"/>
        <end position="196"/>
    </location>
</feature>
<evidence type="ECO:0000313" key="15">
    <source>
        <dbReference type="Proteomes" id="UP000316443"/>
    </source>
</evidence>
<dbReference type="FunFam" id="2.10.230.10:FF:000002">
    <property type="entry name" value="Molecular chaperone DnaJ"/>
    <property type="match status" value="1"/>
</dbReference>
<dbReference type="Pfam" id="PF00684">
    <property type="entry name" value="DnaJ_CXXCXGXG"/>
    <property type="match status" value="1"/>
</dbReference>
<protein>
    <recommendedName>
        <fullName evidence="9 10">Chaperone protein DnaJ</fullName>
    </recommendedName>
</protein>
<accession>A0A551XLQ0</accession>
<dbReference type="InterPro" id="IPR008971">
    <property type="entry name" value="HSP40/DnaJ_pept-bd"/>
</dbReference>
<dbReference type="InterPro" id="IPR036869">
    <property type="entry name" value="J_dom_sf"/>
</dbReference>
<organism evidence="14 15">
    <name type="scientific">Microcystis aeruginosa Ma_QC_C_20070703_M131</name>
    <dbReference type="NCBI Taxonomy" id="2486263"/>
    <lineage>
        <taxon>Bacteria</taxon>
        <taxon>Bacillati</taxon>
        <taxon>Cyanobacteriota</taxon>
        <taxon>Cyanophyceae</taxon>
        <taxon>Oscillatoriophycideae</taxon>
        <taxon>Chroococcales</taxon>
        <taxon>Microcystaceae</taxon>
        <taxon>Microcystis</taxon>
    </lineage>
</organism>
<dbReference type="GO" id="GO:0042026">
    <property type="term" value="P:protein refolding"/>
    <property type="evidence" value="ECO:0007669"/>
    <property type="project" value="TreeGrafter"/>
</dbReference>
<keyword evidence="4 10" id="KW-0863">Zinc-finger</keyword>
<dbReference type="GO" id="GO:0005737">
    <property type="term" value="C:cytoplasm"/>
    <property type="evidence" value="ECO:0007669"/>
    <property type="project" value="UniProtKB-SubCell"/>
</dbReference>
<keyword evidence="1 10" id="KW-0235">DNA replication</keyword>
<dbReference type="NCBIfam" id="NF010886">
    <property type="entry name" value="PRK14293.1"/>
    <property type="match status" value="1"/>
</dbReference>
<evidence type="ECO:0000256" key="6">
    <source>
        <dbReference type="ARBA" id="ARBA00023016"/>
    </source>
</evidence>
<dbReference type="GO" id="GO:0009408">
    <property type="term" value="P:response to heat"/>
    <property type="evidence" value="ECO:0007669"/>
    <property type="project" value="InterPro"/>
</dbReference>
<evidence type="ECO:0000256" key="7">
    <source>
        <dbReference type="ARBA" id="ARBA00023186"/>
    </source>
</evidence>
<dbReference type="Gene3D" id="1.10.287.110">
    <property type="entry name" value="DnaJ domain"/>
    <property type="match status" value="1"/>
</dbReference>
<evidence type="ECO:0000256" key="9">
    <source>
        <dbReference type="ARBA" id="ARBA00067609"/>
    </source>
</evidence>
<dbReference type="SUPFAM" id="SSF49493">
    <property type="entry name" value="HSP40/DnaJ peptide-binding domain"/>
    <property type="match status" value="2"/>
</dbReference>
<comment type="function">
    <text evidence="10">Participates actively in the response to hyperosmotic and heat shock by preventing the aggregation of stress-denatured proteins and by disaggregating proteins, also in an autonomous, DnaK-independent fashion. Unfolded proteins bind initially to DnaJ; upon interaction with the DnaJ-bound protein, DnaK hydrolyzes its bound ATP, resulting in the formation of a stable complex. GrpE releases ADP from DnaK; ATP binding to DnaK triggers the release of the substrate protein, thus completing the reaction cycle. Several rounds of ATP-dependent interactions between DnaJ, DnaK and GrpE are required for fully efficient folding. Also involved, together with DnaK and GrpE, in the DNA replication of plasmids through activation of initiation proteins.</text>
</comment>
<keyword evidence="6 10" id="KW-0346">Stress response</keyword>
<dbReference type="FunFam" id="2.60.260.20:FF:000005">
    <property type="entry name" value="Chaperone protein dnaJ 1, mitochondrial"/>
    <property type="match status" value="1"/>
</dbReference>
<feature type="repeat" description="CXXCXGXG motif" evidence="10">
    <location>
        <begin position="203"/>
        <end position="210"/>
    </location>
</feature>
<feature type="repeat" description="CXXCXGXG motif" evidence="10">
    <location>
        <begin position="163"/>
        <end position="170"/>
    </location>
</feature>
<dbReference type="InterPro" id="IPR001305">
    <property type="entry name" value="HSP_DnaJ_Cys-rich_dom"/>
</dbReference>
<evidence type="ECO:0000256" key="10">
    <source>
        <dbReference type="HAMAP-Rule" id="MF_01152"/>
    </source>
</evidence>
<dbReference type="InterPro" id="IPR002939">
    <property type="entry name" value="DnaJ_C"/>
</dbReference>
<feature type="binding site" evidence="10">
    <location>
        <position position="203"/>
    </location>
    <ligand>
        <name>Zn(2+)</name>
        <dbReference type="ChEBI" id="CHEBI:29105"/>
        <label>1</label>
    </ligand>
</feature>
<dbReference type="InterPro" id="IPR036410">
    <property type="entry name" value="HSP_DnaJ_Cys-rich_dom_sf"/>
</dbReference>
<dbReference type="HAMAP" id="MF_01152">
    <property type="entry name" value="DnaJ"/>
    <property type="match status" value="1"/>
</dbReference>
<feature type="repeat" description="CXXCXGXG motif" evidence="10">
    <location>
        <begin position="146"/>
        <end position="153"/>
    </location>
</feature>
<feature type="binding site" evidence="10">
    <location>
        <position position="166"/>
    </location>
    <ligand>
        <name>Zn(2+)</name>
        <dbReference type="ChEBI" id="CHEBI:29105"/>
        <label>2</label>
    </ligand>
</feature>
<dbReference type="FunFam" id="2.60.260.20:FF:000009">
    <property type="entry name" value="Putative Mitochondrial DnaJ chaperone"/>
    <property type="match status" value="1"/>
</dbReference>
<keyword evidence="2 10" id="KW-0479">Metal-binding</keyword>
<dbReference type="PROSITE" id="PS51188">
    <property type="entry name" value="ZF_CR"/>
    <property type="match status" value="1"/>
</dbReference>
<dbReference type="CDD" id="cd10747">
    <property type="entry name" value="DnaJ_C"/>
    <property type="match status" value="1"/>
</dbReference>
<dbReference type="SUPFAM" id="SSF57938">
    <property type="entry name" value="DnaJ/Hsp40 cysteine-rich domain"/>
    <property type="match status" value="1"/>
</dbReference>
<dbReference type="Pfam" id="PF00226">
    <property type="entry name" value="DnaJ"/>
    <property type="match status" value="1"/>
</dbReference>
<feature type="binding site" evidence="10">
    <location>
        <position position="146"/>
    </location>
    <ligand>
        <name>Zn(2+)</name>
        <dbReference type="ChEBI" id="CHEBI:29105"/>
        <label>1</label>
    </ligand>
</feature>
<dbReference type="Gene3D" id="2.60.260.20">
    <property type="entry name" value="Urease metallochaperone UreE, N-terminal domain"/>
    <property type="match status" value="2"/>
</dbReference>
<dbReference type="NCBIfam" id="TIGR02349">
    <property type="entry name" value="DnaJ_bact"/>
    <property type="match status" value="1"/>
</dbReference>
<evidence type="ECO:0000313" key="14">
    <source>
        <dbReference type="EMBL" id="TRT49665.1"/>
    </source>
</evidence>
<reference evidence="14 15" key="1">
    <citation type="submission" date="2019-01" db="EMBL/GenBank/DDBJ databases">
        <title>Coherence of Microcystis species and biogeography revealed through population genomics.</title>
        <authorList>
            <person name="Perez-Carrascal O.M."/>
            <person name="Terrat Y."/>
            <person name="Giani A."/>
            <person name="Fortin N."/>
            <person name="Tromas N."/>
            <person name="Shapiro B.J."/>
        </authorList>
    </citation>
    <scope>NUCLEOTIDE SEQUENCE [LARGE SCALE GENOMIC DNA]</scope>
    <source>
        <strain evidence="14">Ma_QC_C_20070703_M131</strain>
    </source>
</reference>
<dbReference type="PRINTS" id="PR00625">
    <property type="entry name" value="JDOMAIN"/>
</dbReference>
<feature type="binding site" evidence="10">
    <location>
        <position position="149"/>
    </location>
    <ligand>
        <name>Zn(2+)</name>
        <dbReference type="ChEBI" id="CHEBI:29105"/>
        <label>1</label>
    </ligand>
</feature>
<evidence type="ECO:0000256" key="3">
    <source>
        <dbReference type="ARBA" id="ARBA00022737"/>
    </source>
</evidence>
<name>A0A551XLQ0_MICAE</name>
<sequence>MPTDYYEILGVSRDAGKEDIKRAYRRLARKYHPDVNKEPGAEEHFKEINRAYEILSEPETRNRYDRFGEAGVSGGAAGFDADNMGGFADIFETIFSGFGGMGGQATARRRTGPTRGEDLRLDFKLKFREAVFGGEKEIRIRHLETCQTCKGSGARPGTGSRTCTTCNGAGQVRRATRTPFGTFAQVSVCPTCDGAGEVIEEKCDVCGGSGRKQETKKLKITIPAGVDNGMKLRVAREGDAGLKGGPPGDLFVYLTVENDAEFQREGNDIKSNISISYIQAILGCTIKVNTVDGQEDLTIPAGTQPNTVLILENKGVPKLGNPVSRGDHRVTVKISIPTRVTGEERELLEKLAKVRGETVGKGGIEGFLGNIFHK</sequence>